<gene>
    <name evidence="1" type="ORF">A966_13305</name>
</gene>
<evidence type="ECO:0000313" key="2">
    <source>
        <dbReference type="Proteomes" id="UP000011663"/>
    </source>
</evidence>
<dbReference type="OrthoDB" id="308659at2"/>
<reference evidence="1 2" key="1">
    <citation type="submission" date="2012-07" db="EMBL/GenBank/DDBJ databases">
        <title>Genome sequence of Brachyspira sp. 30446, isolated from a pig with mucohaemorrhagic colitis.</title>
        <authorList>
            <person name="Rubin J.E."/>
            <person name="Fernando C."/>
            <person name="Harding J.C.S."/>
            <person name="Hill J.E."/>
        </authorList>
    </citation>
    <scope>NUCLEOTIDE SEQUENCE [LARGE SCALE GENOMIC DNA]</scope>
    <source>
        <strain evidence="1 2">30446</strain>
    </source>
</reference>
<sequence>MKKIYLFLLTISMFLMSCGGHFFNPRYYYNKSSSSSSSSEGLTILKVEAPEEVPADEDPFKINSDYNNPNYGGYDASKFNSWLFKASFQANKLPIYNFFDDSTRYWIPGGADWNGISAEYYDGKDGETYAQSGSMQVSIEGLKVYRYVGKNPLYDNNGYLPGRMDRFRFYSINGKASIATLKQYLIAVDTYSKFIFAFGAITATETVFGDKVPSKFEAIEYYGSKIHFYEYDPIGYVKQTGEVVFYQHYKDEFVANPTSYLPKQHGYDNYAEHAETKPGKSPYVPLVSNTEASEEDKAKFENDIDQYINIEYKYRNYVGYQKSPTGEKAQIDLDSWLKAGYAGLSLTLYTYKLETDKQTLTVTEKLFPSSSVTTKKYKLSMINAAYKATYTNETDSSDSLSVSIVQNDNGENTISVSGTVLDKDFEDYGPIFVDRARNTVFTNPEGAYYTFFCTFVDGAGATLKNFEYKFNDNGTEFTMSYTHNGDPRTQKFRLARFDSDPENTWTAKYECTTKTGNLGNYVRVVFRNGSGTTNPGVDEIGDTIRMSMTLHAIDFAESPTLNGGLDMVANR</sequence>
<dbReference type="RefSeq" id="WP_008726259.1">
    <property type="nucleotide sequence ID" value="NZ_JH994111.1"/>
</dbReference>
<dbReference type="STRING" id="1289135.A966_13305"/>
<accession>A0A2U4EX81</accession>
<dbReference type="GeneID" id="66489056"/>
<dbReference type="Proteomes" id="UP000011663">
    <property type="component" value="Unassembled WGS sequence"/>
</dbReference>
<name>A0A2U4EX81_9SPIR</name>
<evidence type="ECO:0000313" key="1">
    <source>
        <dbReference type="EMBL" id="EKV55832.1"/>
    </source>
</evidence>
<comment type="caution">
    <text evidence="1">The sequence shown here is derived from an EMBL/GenBank/DDBJ whole genome shotgun (WGS) entry which is preliminary data.</text>
</comment>
<proteinExistence type="predicted"/>
<dbReference type="AlphaFoldDB" id="A0A2U4EX81"/>
<dbReference type="EMBL" id="ALNZ01000037">
    <property type="protein sequence ID" value="EKV55832.1"/>
    <property type="molecule type" value="Genomic_DNA"/>
</dbReference>
<dbReference type="PROSITE" id="PS51257">
    <property type="entry name" value="PROKAR_LIPOPROTEIN"/>
    <property type="match status" value="1"/>
</dbReference>
<organism evidence="1 2">
    <name type="scientific">Brachyspira hampsonii 30446</name>
    <dbReference type="NCBI Taxonomy" id="1289135"/>
    <lineage>
        <taxon>Bacteria</taxon>
        <taxon>Pseudomonadati</taxon>
        <taxon>Spirochaetota</taxon>
        <taxon>Spirochaetia</taxon>
        <taxon>Brachyspirales</taxon>
        <taxon>Brachyspiraceae</taxon>
        <taxon>Brachyspira</taxon>
    </lineage>
</organism>
<evidence type="ECO:0008006" key="3">
    <source>
        <dbReference type="Google" id="ProtNLM"/>
    </source>
</evidence>
<protein>
    <recommendedName>
        <fullName evidence="3">Lipoprotein</fullName>
    </recommendedName>
</protein>